<gene>
    <name evidence="1" type="ORF">Pfra01_003004900</name>
</gene>
<protein>
    <submittedName>
        <fullName evidence="1">Unnamed protein product</fullName>
    </submittedName>
</protein>
<dbReference type="EMBL" id="BSXT01018990">
    <property type="protein sequence ID" value="GMG17203.1"/>
    <property type="molecule type" value="Genomic_DNA"/>
</dbReference>
<reference evidence="1" key="1">
    <citation type="submission" date="2023-04" db="EMBL/GenBank/DDBJ databases">
        <title>Phytophthora fragariaefolia NBRC 109709.</title>
        <authorList>
            <person name="Ichikawa N."/>
            <person name="Sato H."/>
            <person name="Tonouchi N."/>
        </authorList>
    </citation>
    <scope>NUCLEOTIDE SEQUENCE</scope>
    <source>
        <strain evidence="1">NBRC 109709</strain>
    </source>
</reference>
<evidence type="ECO:0000313" key="1">
    <source>
        <dbReference type="EMBL" id="GMG17203.1"/>
    </source>
</evidence>
<dbReference type="AlphaFoldDB" id="A0A9W6YP25"/>
<organism evidence="1 2">
    <name type="scientific">Phytophthora fragariaefolia</name>
    <dbReference type="NCBI Taxonomy" id="1490495"/>
    <lineage>
        <taxon>Eukaryota</taxon>
        <taxon>Sar</taxon>
        <taxon>Stramenopiles</taxon>
        <taxon>Oomycota</taxon>
        <taxon>Peronosporomycetes</taxon>
        <taxon>Peronosporales</taxon>
        <taxon>Peronosporaceae</taxon>
        <taxon>Phytophthora</taxon>
    </lineage>
</organism>
<keyword evidence="2" id="KW-1185">Reference proteome</keyword>
<accession>A0A9W6YP25</accession>
<evidence type="ECO:0000313" key="2">
    <source>
        <dbReference type="Proteomes" id="UP001165121"/>
    </source>
</evidence>
<proteinExistence type="predicted"/>
<comment type="caution">
    <text evidence="1">The sequence shown here is derived from an EMBL/GenBank/DDBJ whole genome shotgun (WGS) entry which is preliminary data.</text>
</comment>
<sequence length="154" mass="17225">MSSITRAVLDLKPPPNFAYVTNTVMRRVRGSSGSTDHSWLHLARVTRNWDPNTQRPQNRCGATPQCTHGWDLEDSALFRSYVPEEPLGLSTVFYIPIQMSSITRAVLDLKPPPNFAYVTNTVMRRVRGSSGSTVDALKLRQPSALTLKHTHPIP</sequence>
<dbReference type="Proteomes" id="UP001165121">
    <property type="component" value="Unassembled WGS sequence"/>
</dbReference>
<name>A0A9W6YP25_9STRA</name>